<proteinExistence type="predicted"/>
<dbReference type="SUPFAM" id="SSF57535">
    <property type="entry name" value="Complement control module/SCR domain"/>
    <property type="match status" value="1"/>
</dbReference>
<evidence type="ECO:0000256" key="6">
    <source>
        <dbReference type="ARBA" id="ARBA00022737"/>
    </source>
</evidence>
<keyword evidence="6" id="KW-0677">Repeat</keyword>
<dbReference type="InterPro" id="IPR050751">
    <property type="entry name" value="ECM_structural_protein"/>
</dbReference>
<dbReference type="InterPro" id="IPR000742">
    <property type="entry name" value="EGF"/>
</dbReference>
<evidence type="ECO:0008006" key="17">
    <source>
        <dbReference type="Google" id="ProtNLM"/>
    </source>
</evidence>
<keyword evidence="16" id="KW-1185">Reference proteome</keyword>
<feature type="domain" description="EGF-like" evidence="13">
    <location>
        <begin position="97"/>
        <end position="133"/>
    </location>
</feature>
<evidence type="ECO:0000256" key="5">
    <source>
        <dbReference type="ARBA" id="ARBA00022729"/>
    </source>
</evidence>
<dbReference type="InterPro" id="IPR026823">
    <property type="entry name" value="cEGF"/>
</dbReference>
<dbReference type="CDD" id="cd00054">
    <property type="entry name" value="EGF_CA"/>
    <property type="match status" value="2"/>
</dbReference>
<evidence type="ECO:0000256" key="12">
    <source>
        <dbReference type="PROSITE-ProRule" id="PRU00302"/>
    </source>
</evidence>
<dbReference type="PRINTS" id="PR00010">
    <property type="entry name" value="EGFBLOOD"/>
</dbReference>
<name>A0A8T2JKK7_9PIPI</name>
<dbReference type="PROSITE" id="PS50026">
    <property type="entry name" value="EGF_3"/>
    <property type="match status" value="1"/>
</dbReference>
<dbReference type="PANTHER" id="PTHR24034">
    <property type="entry name" value="EGF-LIKE DOMAIN-CONTAINING PROTEIN"/>
    <property type="match status" value="1"/>
</dbReference>
<dbReference type="PROSITE" id="PS00022">
    <property type="entry name" value="EGF_1"/>
    <property type="match status" value="1"/>
</dbReference>
<keyword evidence="2" id="KW-0964">Secreted</keyword>
<keyword evidence="3 11" id="KW-0245">EGF-like domain</keyword>
<evidence type="ECO:0000259" key="14">
    <source>
        <dbReference type="PROSITE" id="PS50923"/>
    </source>
</evidence>
<dbReference type="OrthoDB" id="4062651at2759"/>
<keyword evidence="5" id="KW-0732">Signal</keyword>
<dbReference type="GO" id="GO:0005509">
    <property type="term" value="F:calcium ion binding"/>
    <property type="evidence" value="ECO:0007669"/>
    <property type="project" value="InterPro"/>
</dbReference>
<gene>
    <name evidence="15" type="ORF">GDO86_009288</name>
</gene>
<dbReference type="GO" id="GO:0005576">
    <property type="term" value="C:extracellular region"/>
    <property type="evidence" value="ECO:0007669"/>
    <property type="project" value="UniProtKB-SubCell"/>
</dbReference>
<comment type="caution">
    <text evidence="15">The sequence shown here is derived from an EMBL/GenBank/DDBJ whole genome shotgun (WGS) entry which is preliminary data.</text>
</comment>
<sequence length="401" mass="44055">MQQFLKGQETRFAEGIRIMKSRLTTLQNTVNKASPDLPTVVCPVLEAPLNGKRFGSKHLVDHEVHYTCDTGYHLVGTSSRLCQQNGSWTGEAPQCKDISQCSSHPCLNGGICVEGRNQYKCQCPQEWSGSNCQHQTQTEAPPEWTVTNDSAFTRKPRCAKIDRAQHCSCEAGFQMNGTPDNSVCEDVNECEVFKVEGAPRLCMHACINIPGSFYCACPAGFKTLGDGKSCEDIDECVSDHHNCTGGSVCFNTGGGFQCVSPECPKSNGNISYVKTLPTQCERNPCPMDSRSCHHAPKTISFHYIALPSNLLTPVTLFRMATASAPGRPGPDSLRFGIAGGNNRGNFVMQRSDRQTGELILVQSLKGPQTIEVDVDMTEYLDRMFQTKHVSKITIFVSPYDF</sequence>
<dbReference type="Gene3D" id="2.10.25.10">
    <property type="entry name" value="Laminin"/>
    <property type="match status" value="3"/>
</dbReference>
<dbReference type="CDD" id="cd00033">
    <property type="entry name" value="CCP"/>
    <property type="match status" value="1"/>
</dbReference>
<dbReference type="FunFam" id="2.10.25.10:FF:000005">
    <property type="entry name" value="Fibrillin 2"/>
    <property type="match status" value="1"/>
</dbReference>
<accession>A0A8T2JKK7</accession>
<evidence type="ECO:0000256" key="11">
    <source>
        <dbReference type="PROSITE-ProRule" id="PRU00076"/>
    </source>
</evidence>
<evidence type="ECO:0000256" key="1">
    <source>
        <dbReference type="ARBA" id="ARBA00004613"/>
    </source>
</evidence>
<comment type="subcellular location">
    <subcellularLocation>
        <location evidence="1">Secreted</location>
    </subcellularLocation>
</comment>
<evidence type="ECO:0000256" key="4">
    <source>
        <dbReference type="ARBA" id="ARBA00022659"/>
    </source>
</evidence>
<dbReference type="InterPro" id="IPR000436">
    <property type="entry name" value="Sushi_SCR_CCP_dom"/>
</dbReference>
<reference evidence="15" key="1">
    <citation type="thesis" date="2020" institute="ProQuest LLC" country="789 East Eisenhower Parkway, Ann Arbor, MI, USA">
        <title>Comparative Genomics and Chromosome Evolution.</title>
        <authorList>
            <person name="Mudd A.B."/>
        </authorList>
    </citation>
    <scope>NUCLEOTIDE SEQUENCE</scope>
    <source>
        <strain evidence="15">Female2</strain>
        <tissue evidence="15">Blood</tissue>
    </source>
</reference>
<dbReference type="GO" id="GO:0007155">
    <property type="term" value="P:cell adhesion"/>
    <property type="evidence" value="ECO:0007669"/>
    <property type="project" value="UniProtKB-KW"/>
</dbReference>
<evidence type="ECO:0000256" key="7">
    <source>
        <dbReference type="ARBA" id="ARBA00022837"/>
    </source>
</evidence>
<evidence type="ECO:0000256" key="2">
    <source>
        <dbReference type="ARBA" id="ARBA00022525"/>
    </source>
</evidence>
<dbReference type="EMBL" id="JAACNH010000004">
    <property type="protein sequence ID" value="KAG8444037.1"/>
    <property type="molecule type" value="Genomic_DNA"/>
</dbReference>
<dbReference type="PROSITE" id="PS50923">
    <property type="entry name" value="SUSHI"/>
    <property type="match status" value="1"/>
</dbReference>
<dbReference type="SMART" id="SM00179">
    <property type="entry name" value="EGF_CA"/>
    <property type="match status" value="3"/>
</dbReference>
<dbReference type="InterPro" id="IPR035976">
    <property type="entry name" value="Sushi/SCR/CCP_sf"/>
</dbReference>
<evidence type="ECO:0000256" key="9">
    <source>
        <dbReference type="ARBA" id="ARBA00023157"/>
    </source>
</evidence>
<keyword evidence="7" id="KW-0106">Calcium</keyword>
<keyword evidence="9 11" id="KW-1015">Disulfide bond</keyword>
<protein>
    <recommendedName>
        <fullName evidence="17">Fibulin 7</fullName>
    </recommendedName>
</protein>
<feature type="disulfide bond" evidence="12">
    <location>
        <begin position="68"/>
        <end position="95"/>
    </location>
</feature>
<dbReference type="FunFam" id="2.10.25.10:FF:000143">
    <property type="entry name" value="Protein crumbs 1"/>
    <property type="match status" value="1"/>
</dbReference>
<dbReference type="FunFam" id="2.10.70.10:FF:000064">
    <property type="entry name" value="Fibulin 7"/>
    <property type="match status" value="1"/>
</dbReference>
<organism evidence="15 16">
    <name type="scientific">Hymenochirus boettgeri</name>
    <name type="common">Congo dwarf clawed frog</name>
    <dbReference type="NCBI Taxonomy" id="247094"/>
    <lineage>
        <taxon>Eukaryota</taxon>
        <taxon>Metazoa</taxon>
        <taxon>Chordata</taxon>
        <taxon>Craniata</taxon>
        <taxon>Vertebrata</taxon>
        <taxon>Euteleostomi</taxon>
        <taxon>Amphibia</taxon>
        <taxon>Batrachia</taxon>
        <taxon>Anura</taxon>
        <taxon>Pipoidea</taxon>
        <taxon>Pipidae</taxon>
        <taxon>Pipinae</taxon>
        <taxon>Hymenochirus</taxon>
    </lineage>
</organism>
<evidence type="ECO:0000313" key="16">
    <source>
        <dbReference type="Proteomes" id="UP000812440"/>
    </source>
</evidence>
<evidence type="ECO:0000256" key="10">
    <source>
        <dbReference type="ARBA" id="ARBA00023180"/>
    </source>
</evidence>
<keyword evidence="8" id="KW-0130">Cell adhesion</keyword>
<dbReference type="AlphaFoldDB" id="A0A8T2JKK7"/>
<dbReference type="PROSITE" id="PS01186">
    <property type="entry name" value="EGF_2"/>
    <property type="match status" value="1"/>
</dbReference>
<dbReference type="InterPro" id="IPR001881">
    <property type="entry name" value="EGF-like_Ca-bd_dom"/>
</dbReference>
<dbReference type="Pfam" id="PF00084">
    <property type="entry name" value="Sushi"/>
    <property type="match status" value="1"/>
</dbReference>
<dbReference type="Pfam" id="PF00008">
    <property type="entry name" value="EGF"/>
    <property type="match status" value="1"/>
</dbReference>
<feature type="disulfide bond" evidence="11">
    <location>
        <begin position="123"/>
        <end position="132"/>
    </location>
</feature>
<evidence type="ECO:0000259" key="13">
    <source>
        <dbReference type="PROSITE" id="PS50026"/>
    </source>
</evidence>
<dbReference type="Pfam" id="PF22914">
    <property type="entry name" value="Fibulin_C"/>
    <property type="match status" value="1"/>
</dbReference>
<evidence type="ECO:0000256" key="8">
    <source>
        <dbReference type="ARBA" id="ARBA00022889"/>
    </source>
</evidence>
<dbReference type="Proteomes" id="UP000812440">
    <property type="component" value="Chromosome 5"/>
</dbReference>
<feature type="domain" description="Sushi" evidence="14">
    <location>
        <begin position="40"/>
        <end position="97"/>
    </location>
</feature>
<dbReference type="PROSITE" id="PS01187">
    <property type="entry name" value="EGF_CA"/>
    <property type="match status" value="1"/>
</dbReference>
<dbReference type="InterPro" id="IPR055088">
    <property type="entry name" value="Fibulin_C"/>
</dbReference>
<dbReference type="SMART" id="SM00032">
    <property type="entry name" value="CCP"/>
    <property type="match status" value="1"/>
</dbReference>
<evidence type="ECO:0000256" key="3">
    <source>
        <dbReference type="ARBA" id="ARBA00022536"/>
    </source>
</evidence>
<dbReference type="SUPFAM" id="SSF57196">
    <property type="entry name" value="EGF/Laminin"/>
    <property type="match status" value="2"/>
</dbReference>
<dbReference type="PANTHER" id="PTHR24034:SF94">
    <property type="entry name" value="FIBULIN-7"/>
    <property type="match status" value="1"/>
</dbReference>
<comment type="caution">
    <text evidence="11">Lacks conserved residue(s) required for the propagation of feature annotation.</text>
</comment>
<keyword evidence="4 12" id="KW-0768">Sushi</keyword>
<dbReference type="Pfam" id="PF12662">
    <property type="entry name" value="cEGF"/>
    <property type="match status" value="1"/>
</dbReference>
<dbReference type="SMART" id="SM00181">
    <property type="entry name" value="EGF"/>
    <property type="match status" value="3"/>
</dbReference>
<dbReference type="InterPro" id="IPR018097">
    <property type="entry name" value="EGF_Ca-bd_CS"/>
</dbReference>
<dbReference type="Gene3D" id="2.10.70.10">
    <property type="entry name" value="Complement Module, domain 1"/>
    <property type="match status" value="1"/>
</dbReference>
<evidence type="ECO:0000313" key="15">
    <source>
        <dbReference type="EMBL" id="KAG8444037.1"/>
    </source>
</evidence>
<keyword evidence="10" id="KW-0325">Glycoprotein</keyword>